<keyword evidence="5" id="KW-1185">Reference proteome</keyword>
<dbReference type="InterPro" id="IPR058240">
    <property type="entry name" value="rSAM_sf"/>
</dbReference>
<evidence type="ECO:0000313" key="5">
    <source>
        <dbReference type="Proteomes" id="UP000001880"/>
    </source>
</evidence>
<dbReference type="SFLD" id="SFLDF00288">
    <property type="entry name" value="HemN-like__clustered_with_nucl"/>
    <property type="match status" value="1"/>
</dbReference>
<name>D0LKN4_HALO1</name>
<dbReference type="InterPro" id="IPR006638">
    <property type="entry name" value="Elp3/MiaA/NifB-like_rSAM"/>
</dbReference>
<dbReference type="GO" id="GO:0004109">
    <property type="term" value="F:coproporphyrinogen oxidase activity"/>
    <property type="evidence" value="ECO:0007669"/>
    <property type="project" value="InterPro"/>
</dbReference>
<dbReference type="InterPro" id="IPR004559">
    <property type="entry name" value="HemW-like"/>
</dbReference>
<dbReference type="Pfam" id="PF04055">
    <property type="entry name" value="Radical_SAM"/>
    <property type="match status" value="1"/>
</dbReference>
<keyword evidence="2" id="KW-0408">Iron</keyword>
<dbReference type="KEGG" id="hoh:Hoch_2548"/>
<dbReference type="HOGENOM" id="CLU_027579_1_1_7"/>
<dbReference type="SFLD" id="SFLDG01065">
    <property type="entry name" value="anaerobic_coproporphyrinogen-I"/>
    <property type="match status" value="1"/>
</dbReference>
<dbReference type="Proteomes" id="UP000001880">
    <property type="component" value="Chromosome"/>
</dbReference>
<keyword evidence="2" id="KW-0143">Chaperone</keyword>
<keyword evidence="4" id="KW-0560">Oxidoreductase</keyword>
<dbReference type="eggNOG" id="COG0635">
    <property type="taxonomic scope" value="Bacteria"/>
</dbReference>
<organism evidence="4 5">
    <name type="scientific">Haliangium ochraceum (strain DSM 14365 / JCM 11303 / SMP-2)</name>
    <dbReference type="NCBI Taxonomy" id="502025"/>
    <lineage>
        <taxon>Bacteria</taxon>
        <taxon>Pseudomonadati</taxon>
        <taxon>Myxococcota</taxon>
        <taxon>Polyangia</taxon>
        <taxon>Haliangiales</taxon>
        <taxon>Kofleriaceae</taxon>
        <taxon>Haliangium</taxon>
    </lineage>
</organism>
<keyword evidence="2" id="KW-0004">4Fe-4S</keyword>
<feature type="domain" description="Radical SAM core" evidence="3">
    <location>
        <begin position="1"/>
        <end position="241"/>
    </location>
</feature>
<keyword evidence="2" id="KW-0963">Cytoplasm</keyword>
<protein>
    <recommendedName>
        <fullName evidence="2">Heme chaperone HemW</fullName>
    </recommendedName>
</protein>
<dbReference type="AlphaFoldDB" id="D0LKN4"/>
<dbReference type="GO" id="GO:0006779">
    <property type="term" value="P:porphyrin-containing compound biosynthetic process"/>
    <property type="evidence" value="ECO:0007669"/>
    <property type="project" value="InterPro"/>
</dbReference>
<dbReference type="SFLD" id="SFLDF00562">
    <property type="entry name" value="HemN-like__clustered_with_heat"/>
    <property type="match status" value="1"/>
</dbReference>
<dbReference type="SUPFAM" id="SSF102114">
    <property type="entry name" value="Radical SAM enzymes"/>
    <property type="match status" value="1"/>
</dbReference>
<dbReference type="PROSITE" id="PS51918">
    <property type="entry name" value="RADICAL_SAM"/>
    <property type="match status" value="1"/>
</dbReference>
<dbReference type="GO" id="GO:0005737">
    <property type="term" value="C:cytoplasm"/>
    <property type="evidence" value="ECO:0007669"/>
    <property type="project" value="UniProtKB-SubCell"/>
</dbReference>
<comment type="function">
    <text evidence="2">Probably acts as a heme chaperone, transferring heme to an unknown acceptor. Binds one molecule of heme per monomer, possibly covalently. Binds 1 [4Fe-4S] cluster. The cluster is coordinated with 3 cysteines and an exchangeable S-adenosyl-L-methionine.</text>
</comment>
<dbReference type="SFLD" id="SFLDS00029">
    <property type="entry name" value="Radical_SAM"/>
    <property type="match status" value="1"/>
</dbReference>
<comment type="subcellular location">
    <subcellularLocation>
        <location evidence="2">Cytoplasm</location>
    </subcellularLocation>
</comment>
<evidence type="ECO:0000256" key="2">
    <source>
        <dbReference type="RuleBase" id="RU364116"/>
    </source>
</evidence>
<proteinExistence type="inferred from homology"/>
<comment type="similarity">
    <text evidence="1">Belongs to the anaerobic coproporphyrinogen-III oxidase family. HemW subfamily.</text>
</comment>
<keyword evidence="2" id="KW-0411">Iron-sulfur</keyword>
<sequence>MGVYVHVPWCRTLCPYCDFAVSVVGRSGIPHRAYLDALCAELSERAPALGDRELVSIYLGGGTPSLWEPACVAALIDAVTAALGARSALARGALEITLEANPQDCAPERLAAWRQGGVNRLSIGVQSLRPQALAVLGRSHLGDGMAALAAARAAGFTRVSADAIFGVPGAAADRDDSALDRSIEALAATGVGHLSVYELTIETRTAYGKAVRAGRMQPLAEDVLAAQYEAVHRALAARGYQHYEISSYARPGHRAVHNSLYWSGAEYLGLGCGAASFLLREGGGGERATNLRSVHAYLRARGDQRVAAREQLSPQDVALDRVWLGMRTIDGIPAAALARAPELVDWLLSERLVTREGERLCPTLRGFSYADRIASRMFDAGAKIG</sequence>
<dbReference type="GO" id="GO:0051539">
    <property type="term" value="F:4 iron, 4 sulfur cluster binding"/>
    <property type="evidence" value="ECO:0007669"/>
    <property type="project" value="UniProtKB-UniRule"/>
</dbReference>
<dbReference type="PANTHER" id="PTHR13932">
    <property type="entry name" value="COPROPORPHYRINIGEN III OXIDASE"/>
    <property type="match status" value="1"/>
</dbReference>
<dbReference type="GO" id="GO:0046872">
    <property type="term" value="F:metal ion binding"/>
    <property type="evidence" value="ECO:0007669"/>
    <property type="project" value="UniProtKB-UniRule"/>
</dbReference>
<dbReference type="PANTHER" id="PTHR13932:SF5">
    <property type="entry name" value="RADICAL S-ADENOSYL METHIONINE DOMAIN-CONTAINING PROTEIN 1, MITOCHONDRIAL"/>
    <property type="match status" value="1"/>
</dbReference>
<dbReference type="InterPro" id="IPR034505">
    <property type="entry name" value="Coproporphyrinogen-III_oxidase"/>
</dbReference>
<dbReference type="EMBL" id="CP001804">
    <property type="protein sequence ID" value="ACY15082.1"/>
    <property type="molecule type" value="Genomic_DNA"/>
</dbReference>
<dbReference type="InterPro" id="IPR007197">
    <property type="entry name" value="rSAM"/>
</dbReference>
<evidence type="ECO:0000313" key="4">
    <source>
        <dbReference type="EMBL" id="ACY15082.1"/>
    </source>
</evidence>
<gene>
    <name evidence="4" type="ordered locus">Hoch_2548</name>
</gene>
<evidence type="ECO:0000256" key="1">
    <source>
        <dbReference type="ARBA" id="ARBA00006100"/>
    </source>
</evidence>
<keyword evidence="2" id="KW-0479">Metal-binding</keyword>
<evidence type="ECO:0000259" key="3">
    <source>
        <dbReference type="PROSITE" id="PS51918"/>
    </source>
</evidence>
<reference evidence="4 5" key="1">
    <citation type="journal article" date="2010" name="Stand. Genomic Sci.">
        <title>Complete genome sequence of Haliangium ochraceum type strain (SMP-2).</title>
        <authorList>
            <consortium name="US DOE Joint Genome Institute (JGI-PGF)"/>
            <person name="Ivanova N."/>
            <person name="Daum C."/>
            <person name="Lang E."/>
            <person name="Abt B."/>
            <person name="Kopitz M."/>
            <person name="Saunders E."/>
            <person name="Lapidus A."/>
            <person name="Lucas S."/>
            <person name="Glavina Del Rio T."/>
            <person name="Nolan M."/>
            <person name="Tice H."/>
            <person name="Copeland A."/>
            <person name="Cheng J.F."/>
            <person name="Chen F."/>
            <person name="Bruce D."/>
            <person name="Goodwin L."/>
            <person name="Pitluck S."/>
            <person name="Mavromatis K."/>
            <person name="Pati A."/>
            <person name="Mikhailova N."/>
            <person name="Chen A."/>
            <person name="Palaniappan K."/>
            <person name="Land M."/>
            <person name="Hauser L."/>
            <person name="Chang Y.J."/>
            <person name="Jeffries C.D."/>
            <person name="Detter J.C."/>
            <person name="Brettin T."/>
            <person name="Rohde M."/>
            <person name="Goker M."/>
            <person name="Bristow J."/>
            <person name="Markowitz V."/>
            <person name="Eisen J.A."/>
            <person name="Hugenholtz P."/>
            <person name="Kyrpides N.C."/>
            <person name="Klenk H.P."/>
        </authorList>
    </citation>
    <scope>NUCLEOTIDE SEQUENCE [LARGE SCALE GENOMIC DNA]</scope>
    <source>
        <strain evidence="5">DSM 14365 / CIP 107738 / JCM 11303 / AJ 13395 / SMP-2</strain>
    </source>
</reference>
<dbReference type="STRING" id="502025.Hoch_2548"/>
<keyword evidence="2" id="KW-0349">Heme</keyword>
<keyword evidence="2" id="KW-0949">S-adenosyl-L-methionine</keyword>
<dbReference type="SMART" id="SM00729">
    <property type="entry name" value="Elp3"/>
    <property type="match status" value="1"/>
</dbReference>
<dbReference type="NCBIfam" id="TIGR00539">
    <property type="entry name" value="hemN_rel"/>
    <property type="match status" value="1"/>
</dbReference>
<accession>D0LKN4</accession>